<dbReference type="EMBL" id="AMQN01010173">
    <property type="status" value="NOT_ANNOTATED_CDS"/>
    <property type="molecule type" value="Genomic_DNA"/>
</dbReference>
<reference evidence="5" key="1">
    <citation type="submission" date="2012-12" db="EMBL/GenBank/DDBJ databases">
        <authorList>
            <person name="Hellsten U."/>
            <person name="Grimwood J."/>
            <person name="Chapman J.A."/>
            <person name="Shapiro H."/>
            <person name="Aerts A."/>
            <person name="Otillar R.P."/>
            <person name="Terry A.Y."/>
            <person name="Boore J.L."/>
            <person name="Simakov O."/>
            <person name="Marletaz F."/>
            <person name="Cho S.-J."/>
            <person name="Edsinger-Gonzales E."/>
            <person name="Havlak P."/>
            <person name="Kuo D.-H."/>
            <person name="Larsson T."/>
            <person name="Lv J."/>
            <person name="Arendt D."/>
            <person name="Savage R."/>
            <person name="Osoegawa K."/>
            <person name="de Jong P."/>
            <person name="Lindberg D.R."/>
            <person name="Seaver E.C."/>
            <person name="Weisblat D.A."/>
            <person name="Putnam N.H."/>
            <person name="Grigoriev I.V."/>
            <person name="Rokhsar D.S."/>
        </authorList>
    </citation>
    <scope>NUCLEOTIDE SEQUENCE</scope>
    <source>
        <strain evidence="5">I ESC-2004</strain>
    </source>
</reference>
<reference evidence="3 5" key="2">
    <citation type="journal article" date="2013" name="Nature">
        <title>Insights into bilaterian evolution from three spiralian genomes.</title>
        <authorList>
            <person name="Simakov O."/>
            <person name="Marletaz F."/>
            <person name="Cho S.J."/>
            <person name="Edsinger-Gonzales E."/>
            <person name="Havlak P."/>
            <person name="Hellsten U."/>
            <person name="Kuo D.H."/>
            <person name="Larsson T."/>
            <person name="Lv J."/>
            <person name="Arendt D."/>
            <person name="Savage R."/>
            <person name="Osoegawa K."/>
            <person name="de Jong P."/>
            <person name="Grimwood J."/>
            <person name="Chapman J.A."/>
            <person name="Shapiro H."/>
            <person name="Aerts A."/>
            <person name="Otillar R.P."/>
            <person name="Terry A.Y."/>
            <person name="Boore J.L."/>
            <person name="Grigoriev I.V."/>
            <person name="Lindberg D.R."/>
            <person name="Seaver E.C."/>
            <person name="Weisblat D.A."/>
            <person name="Putnam N.H."/>
            <person name="Rokhsar D.S."/>
        </authorList>
    </citation>
    <scope>NUCLEOTIDE SEQUENCE</scope>
    <source>
        <strain evidence="3 5">I ESC-2004</strain>
    </source>
</reference>
<dbReference type="OMA" id="HYLKVEN"/>
<name>R7U7H6_CAPTE</name>
<sequence length="173" mass="19782">MVKKSLVELVSQALTDPVSDRVTESLRNEVMMLRAELRELDQRIYQLEEKLQSAESDTDSLEQYTRRNSLRIAGIREETGEDPTEKVMELVNSTLKLNPPLDITEVDRIHRVGKPASATNQRNNPRAILVKLATYRSRKRIMDLRPQTKTLPDVFLNEGPASSNENATRRVPE</sequence>
<proteinExistence type="predicted"/>
<dbReference type="InterPro" id="IPR004244">
    <property type="entry name" value="Transposase_22"/>
</dbReference>
<protein>
    <submittedName>
        <fullName evidence="3 4">Uncharacterized protein</fullName>
    </submittedName>
</protein>
<dbReference type="Gene3D" id="3.30.70.1820">
    <property type="entry name" value="L1 transposable element, RRM domain"/>
    <property type="match status" value="1"/>
</dbReference>
<dbReference type="OrthoDB" id="6111608at2759"/>
<keyword evidence="5" id="KW-1185">Reference proteome</keyword>
<dbReference type="AlphaFoldDB" id="R7U7H6"/>
<evidence type="ECO:0000256" key="1">
    <source>
        <dbReference type="SAM" id="Coils"/>
    </source>
</evidence>
<dbReference type="EMBL" id="KB307199">
    <property type="protein sequence ID" value="ELT99090.1"/>
    <property type="molecule type" value="Genomic_DNA"/>
</dbReference>
<dbReference type="Proteomes" id="UP000014760">
    <property type="component" value="Unassembled WGS sequence"/>
</dbReference>
<dbReference type="HOGENOM" id="CLU_065234_0_0_1"/>
<evidence type="ECO:0000313" key="5">
    <source>
        <dbReference type="Proteomes" id="UP000014760"/>
    </source>
</evidence>
<feature type="region of interest" description="Disordered" evidence="2">
    <location>
        <begin position="152"/>
        <end position="173"/>
    </location>
</feature>
<evidence type="ECO:0000256" key="2">
    <source>
        <dbReference type="SAM" id="MobiDB-lite"/>
    </source>
</evidence>
<feature type="coiled-coil region" evidence="1">
    <location>
        <begin position="23"/>
        <end position="64"/>
    </location>
</feature>
<dbReference type="EnsemblMetazoa" id="CapteT217315">
    <property type="protein sequence ID" value="CapteP217315"/>
    <property type="gene ID" value="CapteG217315"/>
</dbReference>
<accession>R7U7H6</accession>
<organism evidence="3">
    <name type="scientific">Capitella teleta</name>
    <name type="common">Polychaete worm</name>
    <dbReference type="NCBI Taxonomy" id="283909"/>
    <lineage>
        <taxon>Eukaryota</taxon>
        <taxon>Metazoa</taxon>
        <taxon>Spiralia</taxon>
        <taxon>Lophotrochozoa</taxon>
        <taxon>Annelida</taxon>
        <taxon>Polychaeta</taxon>
        <taxon>Sedentaria</taxon>
        <taxon>Scolecida</taxon>
        <taxon>Capitellidae</taxon>
        <taxon>Capitella</taxon>
    </lineage>
</organism>
<gene>
    <name evidence="3" type="ORF">CAPTEDRAFT_217315</name>
</gene>
<keyword evidence="1" id="KW-0175">Coiled coil</keyword>
<evidence type="ECO:0000313" key="3">
    <source>
        <dbReference type="EMBL" id="ELT99090.1"/>
    </source>
</evidence>
<evidence type="ECO:0000313" key="4">
    <source>
        <dbReference type="EnsemblMetazoa" id="CapteP217315"/>
    </source>
</evidence>
<reference evidence="4" key="3">
    <citation type="submission" date="2015-06" db="UniProtKB">
        <authorList>
            <consortium name="EnsemblMetazoa"/>
        </authorList>
    </citation>
    <scope>IDENTIFICATION</scope>
</reference>
<dbReference type="PANTHER" id="PTHR11505">
    <property type="entry name" value="L1 TRANSPOSABLE ELEMENT-RELATED"/>
    <property type="match status" value="1"/>
</dbReference>